<evidence type="ECO:0000313" key="2">
    <source>
        <dbReference type="EMBL" id="KAF2657418.1"/>
    </source>
</evidence>
<gene>
    <name evidence="2" type="ORF">K491DRAFT_691066</name>
</gene>
<dbReference type="EMBL" id="MU004325">
    <property type="protein sequence ID" value="KAF2657418.1"/>
    <property type="molecule type" value="Genomic_DNA"/>
</dbReference>
<name>A0A6A6TEI4_9PLEO</name>
<evidence type="ECO:0000259" key="1">
    <source>
        <dbReference type="Pfam" id="PF06985"/>
    </source>
</evidence>
<accession>A0A6A6TEI4</accession>
<dbReference type="Pfam" id="PF06985">
    <property type="entry name" value="HET"/>
    <property type="match status" value="1"/>
</dbReference>
<dbReference type="PANTHER" id="PTHR33112">
    <property type="entry name" value="DOMAIN PROTEIN, PUTATIVE-RELATED"/>
    <property type="match status" value="1"/>
</dbReference>
<dbReference type="PANTHER" id="PTHR33112:SF15">
    <property type="entry name" value="HETEROKARYON INCOMPATIBILITY DOMAIN-CONTAINING PROTEIN"/>
    <property type="match status" value="1"/>
</dbReference>
<dbReference type="Proteomes" id="UP000799324">
    <property type="component" value="Unassembled WGS sequence"/>
</dbReference>
<evidence type="ECO:0000313" key="3">
    <source>
        <dbReference type="Proteomes" id="UP000799324"/>
    </source>
</evidence>
<dbReference type="OrthoDB" id="47007at2759"/>
<protein>
    <submittedName>
        <fullName evidence="2">HET-domain-containing protein</fullName>
    </submittedName>
</protein>
<dbReference type="InterPro" id="IPR010730">
    <property type="entry name" value="HET"/>
</dbReference>
<reference evidence="2" key="1">
    <citation type="journal article" date="2020" name="Stud. Mycol.">
        <title>101 Dothideomycetes genomes: a test case for predicting lifestyles and emergence of pathogens.</title>
        <authorList>
            <person name="Haridas S."/>
            <person name="Albert R."/>
            <person name="Binder M."/>
            <person name="Bloem J."/>
            <person name="Labutti K."/>
            <person name="Salamov A."/>
            <person name="Andreopoulos B."/>
            <person name="Baker S."/>
            <person name="Barry K."/>
            <person name="Bills G."/>
            <person name="Bluhm B."/>
            <person name="Cannon C."/>
            <person name="Castanera R."/>
            <person name="Culley D."/>
            <person name="Daum C."/>
            <person name="Ezra D."/>
            <person name="Gonzalez J."/>
            <person name="Henrissat B."/>
            <person name="Kuo A."/>
            <person name="Liang C."/>
            <person name="Lipzen A."/>
            <person name="Lutzoni F."/>
            <person name="Magnuson J."/>
            <person name="Mondo S."/>
            <person name="Nolan M."/>
            <person name="Ohm R."/>
            <person name="Pangilinan J."/>
            <person name="Park H.-J."/>
            <person name="Ramirez L."/>
            <person name="Alfaro M."/>
            <person name="Sun H."/>
            <person name="Tritt A."/>
            <person name="Yoshinaga Y."/>
            <person name="Zwiers L.-H."/>
            <person name="Turgeon B."/>
            <person name="Goodwin S."/>
            <person name="Spatafora J."/>
            <person name="Crous P."/>
            <person name="Grigoriev I."/>
        </authorList>
    </citation>
    <scope>NUCLEOTIDE SEQUENCE</scope>
    <source>
        <strain evidence="2">CBS 122681</strain>
    </source>
</reference>
<feature type="domain" description="Heterokaryon incompatibility" evidence="1">
    <location>
        <begin position="188"/>
        <end position="345"/>
    </location>
</feature>
<sequence length="704" mass="79691">MAKCQICNGFEIGKGTTLPYSTWTELVLSSPCHYCQLLVEAINAVNGEILPDKQQSHRSAQNDTKFGRSINVEIQDHGIVYVRSYRNGRGRVEVRLEFFRSAHHGPQASSIGTSQLSLRGEIAARPGDPEMWDFLRSSLQTCLKEHSACINEQDPTWFPERLLSVRVCDGKPSIKIIETRHQRPQSAYIALSHCWGSTQFVSTTSENLQFHKHMIDSASLSRTFQDVITVAQRLDVSYIWIDSLCIIQDQEDDWARHAEQMDKIYENALFVVAAVSSPAGSVPFLGPDAPTNRQAYGAVDLTYTIKDEAGIDGPIVATKVRRLDPRISSRWVHGPLEERAWAMQERYCAVRAIFFTREEVKWHCRVGTGCECYGALQPANDKWRPPRQKDLSDDGGEVLKEWRDVVTMYSSRNLTYKTDRLPALAGIASRFHSSLQSKYVAGLWEVEIPFNLSWYRRDLTDSSADTPLIPPSMENGVPTWSWASNFGICDWLWKYPTDDYGKVQLESQVDIARINCVPSASNVFGALKPGSYIELHGRVVPAVMESDAYGCSSVQREGFHPQLVILDCKTRPIVDSDSLGNMRRDPSFDDLELDHGHVQDMASEVEQDTSTRNRGNVFCLLLYTGTFLGKSQACVLILGQVPDAEGMAYQRLGLGCGKLEGHYWSSLYDSRKTWALWKGWEDLEQWEEWERWFADSELHSAKIF</sequence>
<keyword evidence="3" id="KW-1185">Reference proteome</keyword>
<proteinExistence type="predicted"/>
<dbReference type="AlphaFoldDB" id="A0A6A6TEI4"/>
<organism evidence="2 3">
    <name type="scientific">Lophiostoma macrostomum CBS 122681</name>
    <dbReference type="NCBI Taxonomy" id="1314788"/>
    <lineage>
        <taxon>Eukaryota</taxon>
        <taxon>Fungi</taxon>
        <taxon>Dikarya</taxon>
        <taxon>Ascomycota</taxon>
        <taxon>Pezizomycotina</taxon>
        <taxon>Dothideomycetes</taxon>
        <taxon>Pleosporomycetidae</taxon>
        <taxon>Pleosporales</taxon>
        <taxon>Lophiostomataceae</taxon>
        <taxon>Lophiostoma</taxon>
    </lineage>
</organism>